<reference evidence="1" key="1">
    <citation type="submission" date="2020-03" db="EMBL/GenBank/DDBJ databases">
        <title>The deep terrestrial virosphere.</title>
        <authorList>
            <person name="Holmfeldt K."/>
            <person name="Nilsson E."/>
            <person name="Simone D."/>
            <person name="Lopez-Fernandez M."/>
            <person name="Wu X."/>
            <person name="de Brujin I."/>
            <person name="Lundin D."/>
            <person name="Andersson A."/>
            <person name="Bertilsson S."/>
            <person name="Dopson M."/>
        </authorList>
    </citation>
    <scope>NUCLEOTIDE SEQUENCE</scope>
    <source>
        <strain evidence="1">MM171B01399</strain>
    </source>
</reference>
<dbReference type="EMBL" id="MT143769">
    <property type="protein sequence ID" value="QJB02252.1"/>
    <property type="molecule type" value="Genomic_DNA"/>
</dbReference>
<protein>
    <submittedName>
        <fullName evidence="1">Uncharacterized protein</fullName>
    </submittedName>
</protein>
<organism evidence="1">
    <name type="scientific">viral metagenome</name>
    <dbReference type="NCBI Taxonomy" id="1070528"/>
    <lineage>
        <taxon>unclassified sequences</taxon>
        <taxon>metagenomes</taxon>
        <taxon>organismal metagenomes</taxon>
    </lineage>
</organism>
<sequence length="116" mass="12566">MSPTSQLRQLWEQHRCAALAVAGLPPEAPAEVMDAVCAVVLDIEDKIAEAPARTPHDIGIKACLLWYVIAGREYGTAFQGGPVPSPEWIDGDKPTKVLWQIIRDLDQLAARSAHAA</sequence>
<proteinExistence type="predicted"/>
<evidence type="ECO:0000313" key="1">
    <source>
        <dbReference type="EMBL" id="QJB02252.1"/>
    </source>
</evidence>
<accession>A0A6M3MBT0</accession>
<dbReference type="AlphaFoldDB" id="A0A6M3MBT0"/>
<gene>
    <name evidence="1" type="ORF">MM171B01399_0013</name>
</gene>
<name>A0A6M3MBT0_9ZZZZ</name>